<accession>A0A1S7S537</accession>
<proteinExistence type="predicted"/>
<evidence type="ECO:0000313" key="1">
    <source>
        <dbReference type="EMBL" id="CUX62541.1"/>
    </source>
</evidence>
<dbReference type="EMBL" id="FBWC01000030">
    <property type="protein sequence ID" value="CUX62541.1"/>
    <property type="molecule type" value="Genomic_DNA"/>
</dbReference>
<evidence type="ECO:0000313" key="2">
    <source>
        <dbReference type="Proteomes" id="UP000191897"/>
    </source>
</evidence>
<dbReference type="Proteomes" id="UP000191897">
    <property type="component" value="Unassembled WGS sequence"/>
</dbReference>
<dbReference type="AlphaFoldDB" id="A0A1S7S537"/>
<reference evidence="1 2" key="1">
    <citation type="submission" date="2016-01" db="EMBL/GenBank/DDBJ databases">
        <authorList>
            <person name="Oliw E.H."/>
        </authorList>
    </citation>
    <scope>NUCLEOTIDE SEQUENCE [LARGE SCALE GENOMIC DNA]</scope>
    <source>
        <strain evidence="1 2">Kerr 14</strain>
    </source>
</reference>
<protein>
    <submittedName>
        <fullName evidence="1">Uncharacterized protein</fullName>
    </submittedName>
</protein>
<organism evidence="1 2">
    <name type="scientific">Agrobacterium tumefaciens str. Kerr 14</name>
    <dbReference type="NCBI Taxonomy" id="1183424"/>
    <lineage>
        <taxon>Bacteria</taxon>
        <taxon>Pseudomonadati</taxon>
        <taxon>Pseudomonadota</taxon>
        <taxon>Alphaproteobacteria</taxon>
        <taxon>Hyphomicrobiales</taxon>
        <taxon>Rhizobiaceae</taxon>
        <taxon>Rhizobium/Agrobacterium group</taxon>
        <taxon>Agrobacterium</taxon>
        <taxon>Agrobacterium tumefaciens complex</taxon>
    </lineage>
</organism>
<name>A0A1S7S537_AGRTU</name>
<sequence length="53" mass="6167">MNDTRCKNIYIPGPKGLVRLFTEEGHRPAFMKMDRIRVMKVFRKAVLRSGCAQ</sequence>
<gene>
    <name evidence="1" type="ORF">AGR4C_Lc80144</name>
</gene>